<keyword evidence="1" id="KW-1133">Transmembrane helix</keyword>
<keyword evidence="3" id="KW-1185">Reference proteome</keyword>
<reference evidence="2" key="1">
    <citation type="submission" date="2017-05" db="EMBL/GenBank/DDBJ databases">
        <authorList>
            <person name="Varghese N."/>
            <person name="Submissions S."/>
        </authorList>
    </citation>
    <scope>NUCLEOTIDE SEQUENCE</scope>
    <source>
        <strain evidence="2">DSM 45262</strain>
    </source>
</reference>
<protein>
    <submittedName>
        <fullName evidence="2">Uncharacterized protein</fullName>
    </submittedName>
</protein>
<evidence type="ECO:0000313" key="3">
    <source>
        <dbReference type="Proteomes" id="UP001157946"/>
    </source>
</evidence>
<dbReference type="AlphaFoldDB" id="A0AA45WJH1"/>
<evidence type="ECO:0000313" key="2">
    <source>
        <dbReference type="EMBL" id="SMP03331.1"/>
    </source>
</evidence>
<keyword evidence="1" id="KW-0472">Membrane</keyword>
<gene>
    <name evidence="2" type="ORF">SAMN06265361_101433</name>
</gene>
<evidence type="ECO:0000256" key="1">
    <source>
        <dbReference type="SAM" id="Phobius"/>
    </source>
</evidence>
<name>A0AA45WJH1_9BACL</name>
<feature type="transmembrane region" description="Helical" evidence="1">
    <location>
        <begin position="53"/>
        <end position="73"/>
    </location>
</feature>
<proteinExistence type="predicted"/>
<accession>A0AA45WJH1</accession>
<comment type="caution">
    <text evidence="2">The sequence shown here is derived from an EMBL/GenBank/DDBJ whole genome shotgun (WGS) entry which is preliminary data.</text>
</comment>
<dbReference type="RefSeq" id="WP_102991801.1">
    <property type="nucleotide sequence ID" value="NZ_FXTU01000001.1"/>
</dbReference>
<dbReference type="EMBL" id="FXTU01000001">
    <property type="protein sequence ID" value="SMP03331.1"/>
    <property type="molecule type" value="Genomic_DNA"/>
</dbReference>
<dbReference type="Proteomes" id="UP001157946">
    <property type="component" value="Unassembled WGS sequence"/>
</dbReference>
<organism evidence="2 3">
    <name type="scientific">Laceyella tengchongensis</name>
    <dbReference type="NCBI Taxonomy" id="574699"/>
    <lineage>
        <taxon>Bacteria</taxon>
        <taxon>Bacillati</taxon>
        <taxon>Bacillota</taxon>
        <taxon>Bacilli</taxon>
        <taxon>Bacillales</taxon>
        <taxon>Thermoactinomycetaceae</taxon>
        <taxon>Laceyella</taxon>
    </lineage>
</organism>
<sequence length="109" mass="12558">MKSFIDELANKLKIDADMGISCEIVDFFSNEEIESYQHKVDDHKHIWIDVKMYEYGFAAANALFMSFMAYMSYAHFAVFSSTGGIGWTQYDFLSSMDGKTAFYCHVRIS</sequence>
<keyword evidence="1" id="KW-0812">Transmembrane</keyword>